<evidence type="ECO:0000256" key="11">
    <source>
        <dbReference type="ARBA" id="ARBA00023012"/>
    </source>
</evidence>
<dbReference type="CDD" id="cd00075">
    <property type="entry name" value="HATPase"/>
    <property type="match status" value="1"/>
</dbReference>
<keyword evidence="8 15" id="KW-0418">Kinase</keyword>
<evidence type="ECO:0000256" key="7">
    <source>
        <dbReference type="ARBA" id="ARBA00022741"/>
    </source>
</evidence>
<evidence type="ECO:0000256" key="6">
    <source>
        <dbReference type="ARBA" id="ARBA00022692"/>
    </source>
</evidence>
<dbReference type="Pfam" id="PF08521">
    <property type="entry name" value="2CSK_N"/>
    <property type="match status" value="1"/>
</dbReference>
<evidence type="ECO:0000256" key="4">
    <source>
        <dbReference type="ARBA" id="ARBA00022553"/>
    </source>
</evidence>
<dbReference type="EC" id="2.7.13.3" evidence="3"/>
<dbReference type="InterPro" id="IPR036890">
    <property type="entry name" value="HATPase_C_sf"/>
</dbReference>
<sequence>MTSLRLRLFALLAAATLFVWSAAAVWIYLHTRAEVQRVLDRRLIEAATMVASLAENSDALVATGQSRIIAVPRYNRQLACQIWSLDGRLVGRSSGAPAEPLATNRPGMSERDIGGETWRVYTIADPGRGIRVSVGDSLGIRQRLIRDLMMGLLLPAVVGLGALAFLIWTAVGTGLAPLKTISQRLRQRKPADFSPLEIARPTQEILPLVEAIDARSAKLEQMRATERHFIASAAHELQTPLAGLSTHAQIALRTDDSAVRRQSLQSIAESVDRTSRLVQQLLALAREESDVDRSEPVWLSLSVLVDALGREFHHALGSADLNVEMTEEAAAAEVCAVEAELVLALKNLLSNAINHSPSGGRIQIHVENGIGEVGISVRDQGPGIASAELERVRGRFVRGKKARGVGSGLGLSIVELVASHMSGRLDLHNQSDGGLQATLWLPEQKLRA</sequence>
<dbReference type="InterPro" id="IPR050428">
    <property type="entry name" value="TCS_sensor_his_kinase"/>
</dbReference>
<keyword evidence="6 13" id="KW-0812">Transmembrane</keyword>
<keyword evidence="10 13" id="KW-1133">Transmembrane helix</keyword>
<dbReference type="GO" id="GO:0005524">
    <property type="term" value="F:ATP binding"/>
    <property type="evidence" value="ECO:0007669"/>
    <property type="project" value="UniProtKB-KW"/>
</dbReference>
<dbReference type="SMART" id="SM00388">
    <property type="entry name" value="HisKA"/>
    <property type="match status" value="1"/>
</dbReference>
<comment type="subcellular location">
    <subcellularLocation>
        <location evidence="2">Membrane</location>
        <topology evidence="2">Multi-pass membrane protein</topology>
    </subcellularLocation>
</comment>
<dbReference type="SUPFAM" id="SSF55874">
    <property type="entry name" value="ATPase domain of HSP90 chaperone/DNA topoisomerase II/histidine kinase"/>
    <property type="match status" value="1"/>
</dbReference>
<comment type="catalytic activity">
    <reaction evidence="1">
        <text>ATP + protein L-histidine = ADP + protein N-phospho-L-histidine.</text>
        <dbReference type="EC" id="2.7.13.3"/>
    </reaction>
</comment>
<dbReference type="AlphaFoldDB" id="A0A418PYT0"/>
<evidence type="ECO:0000313" key="16">
    <source>
        <dbReference type="Proteomes" id="UP000285023"/>
    </source>
</evidence>
<dbReference type="EMBL" id="QXTF01000003">
    <property type="protein sequence ID" value="RIX27437.1"/>
    <property type="molecule type" value="Genomic_DNA"/>
</dbReference>
<evidence type="ECO:0000313" key="15">
    <source>
        <dbReference type="EMBL" id="RIX27437.1"/>
    </source>
</evidence>
<evidence type="ECO:0000256" key="13">
    <source>
        <dbReference type="SAM" id="Phobius"/>
    </source>
</evidence>
<dbReference type="PRINTS" id="PR00344">
    <property type="entry name" value="BCTRLSENSOR"/>
</dbReference>
<dbReference type="SMART" id="SM00387">
    <property type="entry name" value="HATPase_c"/>
    <property type="match status" value="1"/>
</dbReference>
<dbReference type="InterPro" id="IPR003594">
    <property type="entry name" value="HATPase_dom"/>
</dbReference>
<evidence type="ECO:0000256" key="5">
    <source>
        <dbReference type="ARBA" id="ARBA00022679"/>
    </source>
</evidence>
<dbReference type="PANTHER" id="PTHR45436">
    <property type="entry name" value="SENSOR HISTIDINE KINASE YKOH"/>
    <property type="match status" value="1"/>
</dbReference>
<feature type="transmembrane region" description="Helical" evidence="13">
    <location>
        <begin position="152"/>
        <end position="178"/>
    </location>
</feature>
<gene>
    <name evidence="15" type="ORF">D3M59_10400</name>
</gene>
<dbReference type="InterPro" id="IPR013727">
    <property type="entry name" value="2CSK_N"/>
</dbReference>
<keyword evidence="5" id="KW-0808">Transferase</keyword>
<protein>
    <recommendedName>
        <fullName evidence="3">histidine kinase</fullName>
        <ecNumber evidence="3">2.7.13.3</ecNumber>
    </recommendedName>
</protein>
<dbReference type="InterPro" id="IPR003661">
    <property type="entry name" value="HisK_dim/P_dom"/>
</dbReference>
<evidence type="ECO:0000256" key="9">
    <source>
        <dbReference type="ARBA" id="ARBA00022840"/>
    </source>
</evidence>
<dbReference type="OrthoDB" id="9809329at2"/>
<keyword evidence="7" id="KW-0547">Nucleotide-binding</keyword>
<comment type="caution">
    <text evidence="15">The sequence shown here is derived from an EMBL/GenBank/DDBJ whole genome shotgun (WGS) entry which is preliminary data.</text>
</comment>
<dbReference type="Proteomes" id="UP000285023">
    <property type="component" value="Unassembled WGS sequence"/>
</dbReference>
<evidence type="ECO:0000256" key="8">
    <source>
        <dbReference type="ARBA" id="ARBA00022777"/>
    </source>
</evidence>
<feature type="domain" description="Histidine kinase" evidence="14">
    <location>
        <begin position="232"/>
        <end position="445"/>
    </location>
</feature>
<evidence type="ECO:0000259" key="14">
    <source>
        <dbReference type="PROSITE" id="PS50109"/>
    </source>
</evidence>
<keyword evidence="11" id="KW-0902">Two-component regulatory system</keyword>
<dbReference type="InterPro" id="IPR004358">
    <property type="entry name" value="Sig_transdc_His_kin-like_C"/>
</dbReference>
<name>A0A418PYT0_9SPHN</name>
<dbReference type="Pfam" id="PF00512">
    <property type="entry name" value="HisKA"/>
    <property type="match status" value="1"/>
</dbReference>
<evidence type="ECO:0000256" key="10">
    <source>
        <dbReference type="ARBA" id="ARBA00022989"/>
    </source>
</evidence>
<dbReference type="RefSeq" id="WP_119533589.1">
    <property type="nucleotide sequence ID" value="NZ_QXTF01000003.1"/>
</dbReference>
<dbReference type="GO" id="GO:0005886">
    <property type="term" value="C:plasma membrane"/>
    <property type="evidence" value="ECO:0007669"/>
    <property type="project" value="TreeGrafter"/>
</dbReference>
<dbReference type="GO" id="GO:0000155">
    <property type="term" value="F:phosphorelay sensor kinase activity"/>
    <property type="evidence" value="ECO:0007669"/>
    <property type="project" value="InterPro"/>
</dbReference>
<evidence type="ECO:0000256" key="12">
    <source>
        <dbReference type="ARBA" id="ARBA00023136"/>
    </source>
</evidence>
<evidence type="ECO:0000256" key="1">
    <source>
        <dbReference type="ARBA" id="ARBA00000085"/>
    </source>
</evidence>
<dbReference type="CDD" id="cd00082">
    <property type="entry name" value="HisKA"/>
    <property type="match status" value="1"/>
</dbReference>
<keyword evidence="4" id="KW-0597">Phosphoprotein</keyword>
<keyword evidence="9" id="KW-0067">ATP-binding</keyword>
<evidence type="ECO:0000256" key="3">
    <source>
        <dbReference type="ARBA" id="ARBA00012438"/>
    </source>
</evidence>
<dbReference type="SUPFAM" id="SSF47384">
    <property type="entry name" value="Homodimeric domain of signal transducing histidine kinase"/>
    <property type="match status" value="1"/>
</dbReference>
<dbReference type="PROSITE" id="PS50109">
    <property type="entry name" value="HIS_KIN"/>
    <property type="match status" value="1"/>
</dbReference>
<proteinExistence type="predicted"/>
<dbReference type="InterPro" id="IPR036097">
    <property type="entry name" value="HisK_dim/P_sf"/>
</dbReference>
<keyword evidence="12 13" id="KW-0472">Membrane</keyword>
<dbReference type="PANTHER" id="PTHR45436:SF14">
    <property type="entry name" value="SENSOR PROTEIN QSEC"/>
    <property type="match status" value="1"/>
</dbReference>
<dbReference type="Gene3D" id="3.30.565.10">
    <property type="entry name" value="Histidine kinase-like ATPase, C-terminal domain"/>
    <property type="match status" value="1"/>
</dbReference>
<dbReference type="Gene3D" id="1.10.287.130">
    <property type="match status" value="1"/>
</dbReference>
<organism evidence="15 16">
    <name type="scientific">Sphingomonas edaphi</name>
    <dbReference type="NCBI Taxonomy" id="2315689"/>
    <lineage>
        <taxon>Bacteria</taxon>
        <taxon>Pseudomonadati</taxon>
        <taxon>Pseudomonadota</taxon>
        <taxon>Alphaproteobacteria</taxon>
        <taxon>Sphingomonadales</taxon>
        <taxon>Sphingomonadaceae</taxon>
        <taxon>Sphingomonas</taxon>
    </lineage>
</organism>
<evidence type="ECO:0000256" key="2">
    <source>
        <dbReference type="ARBA" id="ARBA00004141"/>
    </source>
</evidence>
<accession>A0A418PYT0</accession>
<reference evidence="15 16" key="1">
    <citation type="submission" date="2018-09" db="EMBL/GenBank/DDBJ databases">
        <title>Sphingomonas sp. DAC4.</title>
        <authorList>
            <person name="Seo T."/>
        </authorList>
    </citation>
    <scope>NUCLEOTIDE SEQUENCE [LARGE SCALE GENOMIC DNA]</scope>
    <source>
        <strain evidence="15 16">DAC4</strain>
    </source>
</reference>
<dbReference type="InterPro" id="IPR005467">
    <property type="entry name" value="His_kinase_dom"/>
</dbReference>
<keyword evidence="16" id="KW-1185">Reference proteome</keyword>
<dbReference type="Pfam" id="PF02518">
    <property type="entry name" value="HATPase_c"/>
    <property type="match status" value="1"/>
</dbReference>